<dbReference type="EMBL" id="QGTL01000005">
    <property type="protein sequence ID" value="PWV75110.1"/>
    <property type="molecule type" value="Genomic_DNA"/>
</dbReference>
<evidence type="ECO:0000313" key="4">
    <source>
        <dbReference type="EMBL" id="PWV75110.1"/>
    </source>
</evidence>
<accession>A0A317NJ14</accession>
<dbReference type="AlphaFoldDB" id="A0A317NJ14"/>
<comment type="cofactor">
    <cofactor evidence="1">
        <name>FAD</name>
        <dbReference type="ChEBI" id="CHEBI:57692"/>
    </cofactor>
</comment>
<keyword evidence="5" id="KW-1185">Reference proteome</keyword>
<dbReference type="InterPro" id="IPR017830">
    <property type="entry name" value="SQase_HpnE"/>
</dbReference>
<dbReference type="InterPro" id="IPR001613">
    <property type="entry name" value="Flavin_amine_oxidase"/>
</dbReference>
<dbReference type="PANTHER" id="PTHR42923:SF47">
    <property type="entry name" value="BLR3003 PROTEIN"/>
    <property type="match status" value="1"/>
</dbReference>
<protein>
    <submittedName>
        <fullName evidence="4">Squalene-associated FAD-dependent desaturase</fullName>
    </submittedName>
</protein>
<evidence type="ECO:0000313" key="5">
    <source>
        <dbReference type="Proteomes" id="UP000246410"/>
    </source>
</evidence>
<dbReference type="InterPro" id="IPR036188">
    <property type="entry name" value="FAD/NAD-bd_sf"/>
</dbReference>
<reference evidence="4 5" key="1">
    <citation type="submission" date="2018-05" db="EMBL/GenBank/DDBJ databases">
        <title>Genomic Encyclopedia of Type Strains, Phase IV (KMG-IV): sequencing the most valuable type-strain genomes for metagenomic binning, comparative biology and taxonomic classification.</title>
        <authorList>
            <person name="Goeker M."/>
        </authorList>
    </citation>
    <scope>NUCLEOTIDE SEQUENCE [LARGE SCALE GENOMIC DNA]</scope>
    <source>
        <strain evidence="4 5">DSM 44717</strain>
    </source>
</reference>
<dbReference type="SUPFAM" id="SSF51905">
    <property type="entry name" value="FAD/NAD(P)-binding domain"/>
    <property type="match status" value="1"/>
</dbReference>
<gene>
    <name evidence="4" type="ORF">DFR69_105184</name>
</gene>
<dbReference type="InterPro" id="IPR050464">
    <property type="entry name" value="Zeta_carotene_desat/Oxidored"/>
</dbReference>
<feature type="domain" description="Amine oxidase" evidence="3">
    <location>
        <begin position="18"/>
        <end position="451"/>
    </location>
</feature>
<dbReference type="PRINTS" id="PR00757">
    <property type="entry name" value="AMINEOXDASEF"/>
</dbReference>
<evidence type="ECO:0000256" key="2">
    <source>
        <dbReference type="ARBA" id="ARBA00023002"/>
    </source>
</evidence>
<keyword evidence="2" id="KW-0560">Oxidoreductase</keyword>
<name>A0A317NJ14_9NOCA</name>
<dbReference type="Pfam" id="PF01593">
    <property type="entry name" value="Amino_oxidase"/>
    <property type="match status" value="1"/>
</dbReference>
<evidence type="ECO:0000259" key="3">
    <source>
        <dbReference type="Pfam" id="PF01593"/>
    </source>
</evidence>
<organism evidence="4 5">
    <name type="scientific">Nocardia neocaledoniensis</name>
    <dbReference type="NCBI Taxonomy" id="236511"/>
    <lineage>
        <taxon>Bacteria</taxon>
        <taxon>Bacillati</taxon>
        <taxon>Actinomycetota</taxon>
        <taxon>Actinomycetes</taxon>
        <taxon>Mycobacteriales</taxon>
        <taxon>Nocardiaceae</taxon>
        <taxon>Nocardia</taxon>
    </lineage>
</organism>
<dbReference type="GO" id="GO:0016491">
    <property type="term" value="F:oxidoreductase activity"/>
    <property type="evidence" value="ECO:0007669"/>
    <property type="project" value="UniProtKB-KW"/>
</dbReference>
<dbReference type="NCBIfam" id="TIGR03467">
    <property type="entry name" value="HpnE"/>
    <property type="match status" value="1"/>
</dbReference>
<dbReference type="PANTHER" id="PTHR42923">
    <property type="entry name" value="PROTOPORPHYRINOGEN OXIDASE"/>
    <property type="match status" value="1"/>
</dbReference>
<dbReference type="Proteomes" id="UP000246410">
    <property type="component" value="Unassembled WGS sequence"/>
</dbReference>
<dbReference type="RefSeq" id="WP_110038473.1">
    <property type="nucleotide sequence ID" value="NZ_QGTL01000005.1"/>
</dbReference>
<evidence type="ECO:0000256" key="1">
    <source>
        <dbReference type="ARBA" id="ARBA00001974"/>
    </source>
</evidence>
<dbReference type="InterPro" id="IPR002937">
    <property type="entry name" value="Amino_oxidase"/>
</dbReference>
<proteinExistence type="predicted"/>
<dbReference type="Gene3D" id="3.50.50.60">
    <property type="entry name" value="FAD/NAD(P)-binding domain"/>
    <property type="match status" value="1"/>
</dbReference>
<sequence>MVEKASDARNFVVIGGGLAGLAAAVWLAEAGKQVTLLERRARLGGRTHAMRVPEVDDIPDNGQHVVASGYHSLWRYLDSVGTRQYVTFPGSGSLRWPGGRAVMLHTKGFRALRTLLGAHPDASALDRLRALRATLLLIQQALWQPRDLAGLTTDQWFRRVGMPAKAREALWDWLALGIAAEPVDRESAKVFADVLATGIRIGVRDRAAVTIGYPTVDLDTLFIRGAERVFERHGVDVRYRAVARRIIVTDGRATGVRLADGSVLAADAVICAVPNTNIGGLLDDLPEHPEIYAAADKLGVTPIVSTNLYLDRPLRTKSAMEALIGGTGVIDEVFDRQRMHGRTPHGTWLYCLTTSGAYEQIHRSNDEIVAEQLELLRRYYPEAAEARVVAGHVVKMPKATFSQVLGTDDLRPGQRTSVPNLVLAGDWTRTDWSATMESAAQSAERAVEALLRQED</sequence>
<comment type="caution">
    <text evidence="4">The sequence shown here is derived from an EMBL/GenBank/DDBJ whole genome shotgun (WGS) entry which is preliminary data.</text>
</comment>